<dbReference type="STRING" id="114155.A0A4Q9NBP0"/>
<dbReference type="InterPro" id="IPR001293">
    <property type="entry name" value="Znf_TRAF"/>
</dbReference>
<feature type="region of interest" description="Disordered" evidence="1">
    <location>
        <begin position="137"/>
        <end position="178"/>
    </location>
</feature>
<feature type="region of interest" description="Disordered" evidence="1">
    <location>
        <begin position="331"/>
        <end position="373"/>
    </location>
</feature>
<dbReference type="AlphaFoldDB" id="A0A4Q9NBP0"/>
<dbReference type="PANTHER" id="PTHR10131">
    <property type="entry name" value="TNF RECEPTOR ASSOCIATED FACTOR"/>
    <property type="match status" value="1"/>
</dbReference>
<feature type="compositionally biased region" description="Low complexity" evidence="1">
    <location>
        <begin position="159"/>
        <end position="177"/>
    </location>
</feature>
<dbReference type="InterPro" id="IPR017907">
    <property type="entry name" value="Znf_RING_CS"/>
</dbReference>
<keyword evidence="3" id="KW-1185">Reference proteome</keyword>
<dbReference type="PROSITE" id="PS00518">
    <property type="entry name" value="ZF_RING_1"/>
    <property type="match status" value="1"/>
</dbReference>
<evidence type="ECO:0000256" key="1">
    <source>
        <dbReference type="SAM" id="MobiDB-lite"/>
    </source>
</evidence>
<protein>
    <submittedName>
        <fullName evidence="2">Uncharacterized protein</fullName>
    </submittedName>
</protein>
<proteinExistence type="predicted"/>
<dbReference type="Proteomes" id="UP000292082">
    <property type="component" value="Unassembled WGS sequence"/>
</dbReference>
<dbReference type="GO" id="GO:0008270">
    <property type="term" value="F:zinc ion binding"/>
    <property type="evidence" value="ECO:0007669"/>
    <property type="project" value="InterPro"/>
</dbReference>
<feature type="compositionally biased region" description="Low complexity" evidence="1">
    <location>
        <begin position="279"/>
        <end position="292"/>
    </location>
</feature>
<dbReference type="InterPro" id="IPR013083">
    <property type="entry name" value="Znf_RING/FYVE/PHD"/>
</dbReference>
<organism evidence="2 3">
    <name type="scientific">Dichomitus squalens</name>
    <dbReference type="NCBI Taxonomy" id="114155"/>
    <lineage>
        <taxon>Eukaryota</taxon>
        <taxon>Fungi</taxon>
        <taxon>Dikarya</taxon>
        <taxon>Basidiomycota</taxon>
        <taxon>Agaricomycotina</taxon>
        <taxon>Agaricomycetes</taxon>
        <taxon>Polyporales</taxon>
        <taxon>Polyporaceae</taxon>
        <taxon>Dichomitus</taxon>
    </lineage>
</organism>
<dbReference type="PANTHER" id="PTHR10131:SF94">
    <property type="entry name" value="TNF RECEPTOR-ASSOCIATED FACTOR 4"/>
    <property type="match status" value="1"/>
</dbReference>
<feature type="compositionally biased region" description="Polar residues" evidence="1">
    <location>
        <begin position="348"/>
        <end position="358"/>
    </location>
</feature>
<name>A0A4Q9NBP0_9APHY</name>
<feature type="region of interest" description="Disordered" evidence="1">
    <location>
        <begin position="269"/>
        <end position="310"/>
    </location>
</feature>
<evidence type="ECO:0000313" key="2">
    <source>
        <dbReference type="EMBL" id="TBU64593.1"/>
    </source>
</evidence>
<evidence type="ECO:0000313" key="3">
    <source>
        <dbReference type="Proteomes" id="UP000292082"/>
    </source>
</evidence>
<dbReference type="SUPFAM" id="SSF49599">
    <property type="entry name" value="TRAF domain-like"/>
    <property type="match status" value="1"/>
</dbReference>
<dbReference type="SUPFAM" id="SSF57850">
    <property type="entry name" value="RING/U-box"/>
    <property type="match status" value="1"/>
</dbReference>
<feature type="compositionally biased region" description="Basic and acidic residues" evidence="1">
    <location>
        <begin position="148"/>
        <end position="158"/>
    </location>
</feature>
<dbReference type="PROSITE" id="PS50089">
    <property type="entry name" value="ZF_RING_2"/>
    <property type="match status" value="1"/>
</dbReference>
<feature type="compositionally biased region" description="Gly residues" evidence="1">
    <location>
        <begin position="432"/>
        <end position="443"/>
    </location>
</feature>
<sequence length="495" mass="52601">MASLTYVDNPNANLVCCICRSPFVEPCTTRTCCHTFCYECISQAIAINRQCPIDRTPLSVHDLTPADPVIRNLVDELIVRCPQEPLGCPYTCQRLLLPIHVKDVCQFIEVPCPEARCSSRILRRDVKEHQCSESGVVKLASSQEYPETDSRDHPEEKSTTSASASASPTTSTGQPPSDLAAENAMLRLRLSALESVVHTLRSEMFAVKHALGPWYRPDVHPEVPQEEQPEDFEASIAFERQLAEELAPATAVARSDNPVSSAPRDAIDIASYFPPPEETVSTHTGHGSTSSVARPYLSSSVGQSHVPLSPPSSTYPSMYASTSPTSVYAASSFPTPGHGQTPGMPYAQGSSFTPNAPASISIPPLDPSTPLPDTLATLHSSLVTLAGALGALAASRGAESLRTTEELRGLRAATHGLRMQVHDILTSRSHLAGGGAPGSSGDGDGGEQPSFNLGMSGWLGFGGPRPYGIPPPVLHPHHPASFGGSVIPPTNITKL</sequence>
<reference evidence="2 3" key="1">
    <citation type="submission" date="2019-01" db="EMBL/GenBank/DDBJ databases">
        <title>Draft genome sequences of three monokaryotic isolates of the white-rot basidiomycete fungus Dichomitus squalens.</title>
        <authorList>
            <consortium name="DOE Joint Genome Institute"/>
            <person name="Lopez S.C."/>
            <person name="Andreopoulos B."/>
            <person name="Pangilinan J."/>
            <person name="Lipzen A."/>
            <person name="Riley R."/>
            <person name="Ahrendt S."/>
            <person name="Ng V."/>
            <person name="Barry K."/>
            <person name="Daum C."/>
            <person name="Grigoriev I.V."/>
            <person name="Hilden K.S."/>
            <person name="Makela M.R."/>
            <person name="de Vries R.P."/>
        </authorList>
    </citation>
    <scope>NUCLEOTIDE SEQUENCE [LARGE SCALE GENOMIC DNA]</scope>
    <source>
        <strain evidence="2 3">CBS 464.89</strain>
    </source>
</reference>
<gene>
    <name evidence="2" type="ORF">BD310DRAFT_806131</name>
</gene>
<dbReference type="Gene3D" id="3.30.40.10">
    <property type="entry name" value="Zinc/RING finger domain, C3HC4 (zinc finger)"/>
    <property type="match status" value="2"/>
</dbReference>
<dbReference type="PROSITE" id="PS50145">
    <property type="entry name" value="ZF_TRAF"/>
    <property type="match status" value="1"/>
</dbReference>
<dbReference type="InterPro" id="IPR001841">
    <property type="entry name" value="Znf_RING"/>
</dbReference>
<feature type="region of interest" description="Disordered" evidence="1">
    <location>
        <begin position="429"/>
        <end position="452"/>
    </location>
</feature>
<dbReference type="EMBL" id="ML145086">
    <property type="protein sequence ID" value="TBU64593.1"/>
    <property type="molecule type" value="Genomic_DNA"/>
</dbReference>
<accession>A0A4Q9NBP0</accession>